<accession>A0A839T7K0</accession>
<proteinExistence type="predicted"/>
<protein>
    <submittedName>
        <fullName evidence="1">SRSO17 transposase</fullName>
    </submittedName>
</protein>
<reference evidence="1 2" key="1">
    <citation type="submission" date="2020-08" db="EMBL/GenBank/DDBJ databases">
        <title>Genomic Encyclopedia of Type Strains, Phase III (KMG-III): the genomes of soil and plant-associated and newly described type strains.</title>
        <authorList>
            <person name="Whitman W."/>
        </authorList>
    </citation>
    <scope>NUCLEOTIDE SEQUENCE [LARGE SCALE GENOMIC DNA]</scope>
    <source>
        <strain evidence="1 2">CECT 4462</strain>
    </source>
</reference>
<dbReference type="AlphaFoldDB" id="A0A839T7K0"/>
<evidence type="ECO:0000313" key="1">
    <source>
        <dbReference type="EMBL" id="MBB3105442.1"/>
    </source>
</evidence>
<gene>
    <name evidence="1" type="ORF">FHR87_003885</name>
</gene>
<keyword evidence="2" id="KW-1185">Reference proteome</keyword>
<feature type="non-terminal residue" evidence="1">
    <location>
        <position position="43"/>
    </location>
</feature>
<organism evidence="1 2">
    <name type="scientific">Azomonas macrocytogenes</name>
    <name type="common">Azotobacter macrocytogenes</name>
    <dbReference type="NCBI Taxonomy" id="69962"/>
    <lineage>
        <taxon>Bacteria</taxon>
        <taxon>Pseudomonadati</taxon>
        <taxon>Pseudomonadota</taxon>
        <taxon>Gammaproteobacteria</taxon>
        <taxon>Pseudomonadales</taxon>
        <taxon>Pseudomonadaceae</taxon>
        <taxon>Azomonas</taxon>
    </lineage>
</organism>
<sequence length="43" mass="4632">MLLGVRSQGTGSRGLLIRRRLVDGELAYFSTWAPAGTALEKLA</sequence>
<comment type="caution">
    <text evidence="1">The sequence shown here is derived from an EMBL/GenBank/DDBJ whole genome shotgun (WGS) entry which is preliminary data.</text>
</comment>
<name>A0A839T7K0_AZOMA</name>
<dbReference type="EMBL" id="JACHXI010000046">
    <property type="protein sequence ID" value="MBB3105442.1"/>
    <property type="molecule type" value="Genomic_DNA"/>
</dbReference>
<dbReference type="Proteomes" id="UP000549250">
    <property type="component" value="Unassembled WGS sequence"/>
</dbReference>
<evidence type="ECO:0000313" key="2">
    <source>
        <dbReference type="Proteomes" id="UP000549250"/>
    </source>
</evidence>